<proteinExistence type="predicted"/>
<accession>A0ABP8ATJ2</accession>
<evidence type="ECO:0000313" key="2">
    <source>
        <dbReference type="EMBL" id="GAA4189630.1"/>
    </source>
</evidence>
<reference evidence="3" key="1">
    <citation type="journal article" date="2019" name="Int. J. Syst. Evol. Microbiol.">
        <title>The Global Catalogue of Microorganisms (GCM) 10K type strain sequencing project: providing services to taxonomists for standard genome sequencing and annotation.</title>
        <authorList>
            <consortium name="The Broad Institute Genomics Platform"/>
            <consortium name="The Broad Institute Genome Sequencing Center for Infectious Disease"/>
            <person name="Wu L."/>
            <person name="Ma J."/>
        </authorList>
    </citation>
    <scope>NUCLEOTIDE SEQUENCE [LARGE SCALE GENOMIC DNA]</scope>
    <source>
        <strain evidence="3">JCM 17593</strain>
    </source>
</reference>
<dbReference type="SUPFAM" id="SSF109854">
    <property type="entry name" value="DinB/YfiT-like putative metalloenzymes"/>
    <property type="match status" value="1"/>
</dbReference>
<dbReference type="RefSeq" id="WP_344775991.1">
    <property type="nucleotide sequence ID" value="NZ_BAABBX010000014.1"/>
</dbReference>
<feature type="domain" description="DinB-like" evidence="1">
    <location>
        <begin position="59"/>
        <end position="178"/>
    </location>
</feature>
<protein>
    <submittedName>
        <fullName evidence="2">DinB family protein</fullName>
    </submittedName>
</protein>
<dbReference type="Proteomes" id="UP001500213">
    <property type="component" value="Unassembled WGS sequence"/>
</dbReference>
<dbReference type="Pfam" id="PF12867">
    <property type="entry name" value="DinB_2"/>
    <property type="match status" value="1"/>
</dbReference>
<dbReference type="EMBL" id="BAABBX010000014">
    <property type="protein sequence ID" value="GAA4189630.1"/>
    <property type="molecule type" value="Genomic_DNA"/>
</dbReference>
<evidence type="ECO:0000313" key="3">
    <source>
        <dbReference type="Proteomes" id="UP001500213"/>
    </source>
</evidence>
<keyword evidence="3" id="KW-1185">Reference proteome</keyword>
<dbReference type="InterPro" id="IPR034660">
    <property type="entry name" value="DinB/YfiT-like"/>
</dbReference>
<comment type="caution">
    <text evidence="2">The sequence shown here is derived from an EMBL/GenBank/DDBJ whole genome shotgun (WGS) entry which is preliminary data.</text>
</comment>
<gene>
    <name evidence="2" type="ORF">GCM10022288_17760</name>
</gene>
<organism evidence="2 3">
    <name type="scientific">Gryllotalpicola kribbensis</name>
    <dbReference type="NCBI Taxonomy" id="993084"/>
    <lineage>
        <taxon>Bacteria</taxon>
        <taxon>Bacillati</taxon>
        <taxon>Actinomycetota</taxon>
        <taxon>Actinomycetes</taxon>
        <taxon>Micrococcales</taxon>
        <taxon>Microbacteriaceae</taxon>
        <taxon>Gryllotalpicola</taxon>
    </lineage>
</organism>
<dbReference type="InterPro" id="IPR024775">
    <property type="entry name" value="DinB-like"/>
</dbReference>
<name>A0ABP8ATJ2_9MICO</name>
<evidence type="ECO:0000259" key="1">
    <source>
        <dbReference type="Pfam" id="PF12867"/>
    </source>
</evidence>
<sequence length="189" mass="20645">MPITPDTKNWTWVLERACPECGFDPAAISYGDVPRVTREAVEFWQGVLEGGDGSAAAGSAAALGVRPDDSTWSPLEYAAHTRDVFRIMHARLNLMLVLTDPDFLNWDQDDTAVRADYRSQSPVRVARELAAAGHAIADAFELVPDAELGRTGRRTDGSRFTVASLAAYFAHDVIHHRWDVGGESFSAGE</sequence>
<dbReference type="Gene3D" id="1.20.120.450">
    <property type="entry name" value="dinb family like domain"/>
    <property type="match status" value="1"/>
</dbReference>